<gene>
    <name evidence="3" type="ORF">CWB96_10155</name>
    <name evidence="2" type="ORF">CWB97_11210</name>
</gene>
<reference evidence="3" key="3">
    <citation type="submission" date="2019-09" db="EMBL/GenBank/DDBJ databases">
        <title>Co-occurence of chitin degradation, pigmentation and bioactivity in marine Pseudoalteromonas.</title>
        <authorList>
            <person name="Sonnenschein E.C."/>
            <person name="Bech P.K."/>
        </authorList>
    </citation>
    <scope>NUCLEOTIDE SEQUENCE</scope>
    <source>
        <strain evidence="3">S2231</strain>
        <strain evidence="2">S2233</strain>
    </source>
</reference>
<dbReference type="AlphaFoldDB" id="A0A5S3XRA5"/>
<dbReference type="InterPro" id="IPR018490">
    <property type="entry name" value="cNMP-bd_dom_sf"/>
</dbReference>
<proteinExistence type="predicted"/>
<evidence type="ECO:0000313" key="4">
    <source>
        <dbReference type="Proteomes" id="UP000305730"/>
    </source>
</evidence>
<reference evidence="4 5" key="1">
    <citation type="submission" date="2017-12" db="EMBL/GenBank/DDBJ databases">
        <authorList>
            <person name="Paulsen S."/>
            <person name="Gram L.K."/>
        </authorList>
    </citation>
    <scope>NUCLEOTIDE SEQUENCE [LARGE SCALE GENOMIC DNA]</scope>
    <source>
        <strain evidence="3 5">S2231</strain>
        <strain evidence="2 4">S2233</strain>
    </source>
</reference>
<dbReference type="InterPro" id="IPR014710">
    <property type="entry name" value="RmlC-like_jellyroll"/>
</dbReference>
<dbReference type="RefSeq" id="WP_138597081.1">
    <property type="nucleotide sequence ID" value="NZ_PNCK01000038.1"/>
</dbReference>
<feature type="domain" description="Cyclic nucleotide-binding" evidence="1">
    <location>
        <begin position="14"/>
        <end position="135"/>
    </location>
</feature>
<dbReference type="Proteomes" id="UP000307706">
    <property type="component" value="Unassembled WGS sequence"/>
</dbReference>
<dbReference type="Gene3D" id="2.60.120.10">
    <property type="entry name" value="Jelly Rolls"/>
    <property type="match status" value="1"/>
</dbReference>
<dbReference type="Proteomes" id="UP000305730">
    <property type="component" value="Unassembled WGS sequence"/>
</dbReference>
<keyword evidence="4" id="KW-1185">Reference proteome</keyword>
<comment type="caution">
    <text evidence="3">The sequence shown here is derived from an EMBL/GenBank/DDBJ whole genome shotgun (WGS) entry which is preliminary data.</text>
</comment>
<accession>A0A5S3XRA5</accession>
<sequence length="198" mass="23066">MIKAYAHMREVMTALSPINDATWRQLMDCCKVITRSKGEHLYPFSEMPSSYCFMHKGIARLYACDDLGQEYNKRFFTDGQFPGVMSALHLDESVDQGIECLTDSELIEIDFKLYRSVLFENTELMAYQIKYLEKHWLLDKDQREILLVQQDATARYLLFLSQFPYLAKAVPQYHLASHLGVSATQLSRIRKTLDFVKN</sequence>
<protein>
    <recommendedName>
        <fullName evidence="1">Cyclic nucleotide-binding domain-containing protein</fullName>
    </recommendedName>
</protein>
<evidence type="ECO:0000313" key="5">
    <source>
        <dbReference type="Proteomes" id="UP000307706"/>
    </source>
</evidence>
<dbReference type="SUPFAM" id="SSF51206">
    <property type="entry name" value="cAMP-binding domain-like"/>
    <property type="match status" value="1"/>
</dbReference>
<evidence type="ECO:0000313" key="3">
    <source>
        <dbReference type="EMBL" id="TMP59297.1"/>
    </source>
</evidence>
<dbReference type="OrthoDB" id="9798104at2"/>
<evidence type="ECO:0000259" key="1">
    <source>
        <dbReference type="PROSITE" id="PS50042"/>
    </source>
</evidence>
<dbReference type="PROSITE" id="PS50042">
    <property type="entry name" value="CNMP_BINDING_3"/>
    <property type="match status" value="1"/>
</dbReference>
<reference evidence="4 5" key="2">
    <citation type="submission" date="2019-06" db="EMBL/GenBank/DDBJ databases">
        <title>Co-occurence of chitin degradation, pigmentation and bioactivity in marine Pseudoalteromonas.</title>
        <authorList>
            <person name="Sonnenschein E.C."/>
            <person name="Bech P.K."/>
        </authorList>
    </citation>
    <scope>NUCLEOTIDE SEQUENCE [LARGE SCALE GENOMIC DNA]</scope>
    <source>
        <strain evidence="5">S2231</strain>
        <strain evidence="4">S2233</strain>
    </source>
</reference>
<dbReference type="CDD" id="cd00038">
    <property type="entry name" value="CAP_ED"/>
    <property type="match status" value="1"/>
</dbReference>
<dbReference type="InterPro" id="IPR000595">
    <property type="entry name" value="cNMP-bd_dom"/>
</dbReference>
<dbReference type="EMBL" id="PNCK01000038">
    <property type="protein sequence ID" value="TMP42524.1"/>
    <property type="molecule type" value="Genomic_DNA"/>
</dbReference>
<organism evidence="3 5">
    <name type="scientific">Pseudoalteromonas citrea</name>
    <dbReference type="NCBI Taxonomy" id="43655"/>
    <lineage>
        <taxon>Bacteria</taxon>
        <taxon>Pseudomonadati</taxon>
        <taxon>Pseudomonadota</taxon>
        <taxon>Gammaproteobacteria</taxon>
        <taxon>Alteromonadales</taxon>
        <taxon>Pseudoalteromonadaceae</taxon>
        <taxon>Pseudoalteromonas</taxon>
    </lineage>
</organism>
<evidence type="ECO:0000313" key="2">
    <source>
        <dbReference type="EMBL" id="TMP42524.1"/>
    </source>
</evidence>
<name>A0A5S3XRA5_9GAMM</name>
<dbReference type="EMBL" id="PNCL01000048">
    <property type="protein sequence ID" value="TMP59297.1"/>
    <property type="molecule type" value="Genomic_DNA"/>
</dbReference>